<dbReference type="OrthoDB" id="1354489at2"/>
<keyword evidence="2" id="KW-1185">Reference proteome</keyword>
<dbReference type="Proteomes" id="UP000321746">
    <property type="component" value="Unassembled WGS sequence"/>
</dbReference>
<dbReference type="RefSeq" id="WP_146892271.1">
    <property type="nucleotide sequence ID" value="NZ_WOTA01000035.1"/>
</dbReference>
<name>A0A511XPR2_9PROT</name>
<proteinExistence type="predicted"/>
<evidence type="ECO:0000313" key="1">
    <source>
        <dbReference type="EMBL" id="GEN64927.1"/>
    </source>
</evidence>
<evidence type="ECO:0000313" key="2">
    <source>
        <dbReference type="Proteomes" id="UP000321746"/>
    </source>
</evidence>
<gene>
    <name evidence="1" type="ORF">AOE01nite_31510</name>
</gene>
<dbReference type="AlphaFoldDB" id="A0A511XPR2"/>
<dbReference type="EMBL" id="BJYG01000060">
    <property type="protein sequence ID" value="GEN64927.1"/>
    <property type="molecule type" value="Genomic_DNA"/>
</dbReference>
<accession>A0A511XPR2</accession>
<protein>
    <submittedName>
        <fullName evidence="1">Uncharacterized protein</fullName>
    </submittedName>
</protein>
<organism evidence="1 2">
    <name type="scientific">Acetobacter oeni</name>
    <dbReference type="NCBI Taxonomy" id="304077"/>
    <lineage>
        <taxon>Bacteria</taxon>
        <taxon>Pseudomonadati</taxon>
        <taxon>Pseudomonadota</taxon>
        <taxon>Alphaproteobacteria</taxon>
        <taxon>Acetobacterales</taxon>
        <taxon>Acetobacteraceae</taxon>
        <taxon>Acetobacter</taxon>
    </lineage>
</organism>
<comment type="caution">
    <text evidence="1">The sequence shown here is derived from an EMBL/GenBank/DDBJ whole genome shotgun (WGS) entry which is preliminary data.</text>
</comment>
<reference evidence="1 2" key="1">
    <citation type="submission" date="2019-07" db="EMBL/GenBank/DDBJ databases">
        <title>Whole genome shotgun sequence of Acetobacter oeni NBRC 105207.</title>
        <authorList>
            <person name="Hosoyama A."/>
            <person name="Uohara A."/>
            <person name="Ohji S."/>
            <person name="Ichikawa N."/>
        </authorList>
    </citation>
    <scope>NUCLEOTIDE SEQUENCE [LARGE SCALE GENOMIC DNA]</scope>
    <source>
        <strain evidence="1 2">NBRC 105207</strain>
    </source>
</reference>
<sequence>MDAGEAMVRRAQLYLWSEARTHHIALHEFYVEQMRSRILSQFDDLEGQADRHTEEAYQRMSQAPGYSEIDMAAIAEAAYDKGSAHYQTLTGLRKQMLLGGLAGMFHQWDKTVREHLERELRHDFDGDKIEKAIWKAPLADVMDVFEQFGWPVKALPCYAKIDALQLVVNIYKHGKGRSLNQLAKAYGEYVRDPIRQWTPEGMAFGLDHEWLTVTDEHFGQFANAIRDFWQEMPERLYFDLSTASS</sequence>